<dbReference type="Proteomes" id="UP000288805">
    <property type="component" value="Unassembled WGS sequence"/>
</dbReference>
<dbReference type="InterPro" id="IPR036955">
    <property type="entry name" value="AP2/ERF_dom_sf"/>
</dbReference>
<evidence type="ECO:0000256" key="4">
    <source>
        <dbReference type="ARBA" id="ARBA00023159"/>
    </source>
</evidence>
<evidence type="ECO:0000256" key="6">
    <source>
        <dbReference type="ARBA" id="ARBA00023242"/>
    </source>
</evidence>
<dbReference type="PANTHER" id="PTHR31985">
    <property type="entry name" value="ETHYLENE-RESPONSIVE TRANSCRIPTION FACTOR ERF042-RELATED"/>
    <property type="match status" value="1"/>
</dbReference>
<dbReference type="InterPro" id="IPR051032">
    <property type="entry name" value="AP2/ERF_TF_ERF_subfamily"/>
</dbReference>
<evidence type="ECO:0000256" key="5">
    <source>
        <dbReference type="ARBA" id="ARBA00023163"/>
    </source>
</evidence>
<comment type="similarity">
    <text evidence="7">Belongs to the AP2/ERF transcription factor family. ERF subfamily.</text>
</comment>
<dbReference type="PROSITE" id="PS51032">
    <property type="entry name" value="AP2_ERF"/>
    <property type="match status" value="1"/>
</dbReference>
<dbReference type="GO" id="GO:0003677">
    <property type="term" value="F:DNA binding"/>
    <property type="evidence" value="ECO:0007669"/>
    <property type="project" value="UniProtKB-KW"/>
</dbReference>
<name>A0A438J909_VITVI</name>
<evidence type="ECO:0000259" key="9">
    <source>
        <dbReference type="PROSITE" id="PS51032"/>
    </source>
</evidence>
<dbReference type="InterPro" id="IPR016177">
    <property type="entry name" value="DNA-bd_dom_sf"/>
</dbReference>
<dbReference type="PANTHER" id="PTHR31985:SF312">
    <property type="entry name" value="AP2_ERF DOMAIN-CONTAINING PROTEIN"/>
    <property type="match status" value="1"/>
</dbReference>
<proteinExistence type="inferred from homology"/>
<feature type="domain" description="AP2/ERF" evidence="9">
    <location>
        <begin position="88"/>
        <end position="145"/>
    </location>
</feature>
<dbReference type="AlphaFoldDB" id="A0A438J909"/>
<dbReference type="EMBL" id="QGNW01000056">
    <property type="protein sequence ID" value="RVX05449.1"/>
    <property type="molecule type" value="Genomic_DNA"/>
</dbReference>
<dbReference type="GO" id="GO:0003700">
    <property type="term" value="F:DNA-binding transcription factor activity"/>
    <property type="evidence" value="ECO:0007669"/>
    <property type="project" value="InterPro"/>
</dbReference>
<dbReference type="InterPro" id="IPR001471">
    <property type="entry name" value="AP2/ERF_dom"/>
</dbReference>
<keyword evidence="4" id="KW-0010">Activator</keyword>
<evidence type="ECO:0000256" key="3">
    <source>
        <dbReference type="ARBA" id="ARBA00023125"/>
    </source>
</evidence>
<dbReference type="FunFam" id="3.30.730.10:FF:000001">
    <property type="entry name" value="Ethylene-responsive transcription factor 2"/>
    <property type="match status" value="1"/>
</dbReference>
<dbReference type="GO" id="GO:0005634">
    <property type="term" value="C:nucleus"/>
    <property type="evidence" value="ECO:0007669"/>
    <property type="project" value="UniProtKB-SubCell"/>
</dbReference>
<protein>
    <submittedName>
        <fullName evidence="10">Ethylene-responsive transcription factor ERF017</fullName>
    </submittedName>
</protein>
<evidence type="ECO:0000256" key="8">
    <source>
        <dbReference type="SAM" id="MobiDB-lite"/>
    </source>
</evidence>
<evidence type="ECO:0000256" key="2">
    <source>
        <dbReference type="ARBA" id="ARBA00023015"/>
    </source>
</evidence>
<reference evidence="10 11" key="1">
    <citation type="journal article" date="2018" name="PLoS Genet.">
        <title>Population sequencing reveals clonal diversity and ancestral inbreeding in the grapevine cultivar Chardonnay.</title>
        <authorList>
            <person name="Roach M.J."/>
            <person name="Johnson D.L."/>
            <person name="Bohlmann J."/>
            <person name="van Vuuren H.J."/>
            <person name="Jones S.J."/>
            <person name="Pretorius I.S."/>
            <person name="Schmidt S.A."/>
            <person name="Borneman A.R."/>
        </authorList>
    </citation>
    <scope>NUCLEOTIDE SEQUENCE [LARGE SCALE GENOMIC DNA]</scope>
    <source>
        <strain evidence="11">cv. Chardonnay</strain>
        <tissue evidence="10">Leaf</tissue>
    </source>
</reference>
<dbReference type="Gene3D" id="3.30.730.10">
    <property type="entry name" value="AP2/ERF domain"/>
    <property type="match status" value="1"/>
</dbReference>
<organism evidence="10 11">
    <name type="scientific">Vitis vinifera</name>
    <name type="common">Grape</name>
    <dbReference type="NCBI Taxonomy" id="29760"/>
    <lineage>
        <taxon>Eukaryota</taxon>
        <taxon>Viridiplantae</taxon>
        <taxon>Streptophyta</taxon>
        <taxon>Embryophyta</taxon>
        <taxon>Tracheophyta</taxon>
        <taxon>Spermatophyta</taxon>
        <taxon>Magnoliopsida</taxon>
        <taxon>eudicotyledons</taxon>
        <taxon>Gunneridae</taxon>
        <taxon>Pentapetalae</taxon>
        <taxon>rosids</taxon>
        <taxon>Vitales</taxon>
        <taxon>Vitaceae</taxon>
        <taxon>Viteae</taxon>
        <taxon>Vitis</taxon>
    </lineage>
</organism>
<dbReference type="SUPFAM" id="SSF54171">
    <property type="entry name" value="DNA-binding domain"/>
    <property type="match status" value="1"/>
</dbReference>
<dbReference type="SMART" id="SM00380">
    <property type="entry name" value="AP2"/>
    <property type="match status" value="1"/>
</dbReference>
<sequence length="226" mass="25069">MCQLQVDFPPHPTSKICHLSVYHFQDEAVSYVVNVSVQAPVHASSTFLLVKTPIKRTLFIFCFQSIRLAEMVRPSARRDGDRNDVGGRYKGVRMRKWGRWVAEVRQPNSRDRIWLGSYGKPEEAARAYDAAVLCLRGSSAILNFPSTPPDIPNAADLSPPEIQVAASKHARKAPEECEGPELKTPVQPEQSAAGPVPNELKKDSLTLDYSHGQTATLHRDAVIATR</sequence>
<evidence type="ECO:0000313" key="10">
    <source>
        <dbReference type="EMBL" id="RVX05449.1"/>
    </source>
</evidence>
<keyword evidence="6" id="KW-0539">Nucleus</keyword>
<dbReference type="PRINTS" id="PR00367">
    <property type="entry name" value="ETHRSPELEMNT"/>
</dbReference>
<keyword evidence="5" id="KW-0804">Transcription</keyword>
<accession>A0A438J909</accession>
<feature type="region of interest" description="Disordered" evidence="8">
    <location>
        <begin position="170"/>
        <end position="200"/>
    </location>
</feature>
<evidence type="ECO:0000256" key="1">
    <source>
        <dbReference type="ARBA" id="ARBA00004123"/>
    </source>
</evidence>
<comment type="subcellular location">
    <subcellularLocation>
        <location evidence="1">Nucleus</location>
    </subcellularLocation>
</comment>
<comment type="caution">
    <text evidence="10">The sequence shown here is derived from an EMBL/GenBank/DDBJ whole genome shotgun (WGS) entry which is preliminary data.</text>
</comment>
<keyword evidence="3" id="KW-0238">DNA-binding</keyword>
<keyword evidence="2" id="KW-0805">Transcription regulation</keyword>
<dbReference type="CDD" id="cd00018">
    <property type="entry name" value="AP2"/>
    <property type="match status" value="1"/>
</dbReference>
<dbReference type="Pfam" id="PF00847">
    <property type="entry name" value="AP2"/>
    <property type="match status" value="1"/>
</dbReference>
<evidence type="ECO:0000256" key="7">
    <source>
        <dbReference type="ARBA" id="ARBA00024343"/>
    </source>
</evidence>
<evidence type="ECO:0000313" key="11">
    <source>
        <dbReference type="Proteomes" id="UP000288805"/>
    </source>
</evidence>
<gene>
    <name evidence="10" type="primary">ERF017_5</name>
    <name evidence="10" type="ORF">CK203_013469</name>
</gene>